<sequence>MVATSKEDKPKRAGYALGGFLPKVPAYRKDKSVKDEPAAVLEPEEAEEEPVLDDKQDDRPGGLPDFSGERRSHDGVMPAPSAASVAAAAIRRRGMSIEQTATSLYRRMSVRQNSAPEPVETTETSLTGSSGSSPSPRSDVGFQARRGMCVATTFGTGTVLDVRVDDGFVVVQLVPKSIAYLREDTIIREIKSVVGERVKTRWGMATVEQYYVEEDMYSIALDWRWDDEHVWRMKATTKKFEKVHPRGTLIQNTKNRLFEGYSSLRESVGSKLNTTSKSFAANTKHDVVEQPDLGKAQTPFGVCTVQEVRADKFFVVKTACGATAYLNADSVRMLERRTHFVHGDRVSTPFGFGHIAHFREDDQAYAVELEAPSLAGQTPLLFISDAQAETALAHAPAAANARLSSILNLTRTSMMNAGERMRSASVAAGNLPTLPANLPTLPANLPTLSSVKARVSSMATIKMAPKPKYHKDERVLTTFGSGFIVEARPQDKIYCVNLRRLKCSGYFHETSLAPFPYERVTHFVVDGRTVPAPPIPKNASEYKRRAVISAAIKSAREGKYLEPAAPAKAQESKPEEPKQEKSEAPIDATAAAEAAVAVDSAAAIAASASVPVSVAE</sequence>
<feature type="region of interest" description="Disordered" evidence="1">
    <location>
        <begin position="26"/>
        <end position="81"/>
    </location>
</feature>
<evidence type="ECO:0000256" key="1">
    <source>
        <dbReference type="SAM" id="MobiDB-lite"/>
    </source>
</evidence>
<dbReference type="EMBL" id="BSXT01000063">
    <property type="protein sequence ID" value="GMF16421.1"/>
    <property type="molecule type" value="Genomic_DNA"/>
</dbReference>
<evidence type="ECO:0000313" key="2">
    <source>
        <dbReference type="EMBL" id="GMF16421.1"/>
    </source>
</evidence>
<feature type="compositionally biased region" description="Acidic residues" evidence="1">
    <location>
        <begin position="42"/>
        <end position="51"/>
    </location>
</feature>
<dbReference type="OrthoDB" id="161565at2759"/>
<keyword evidence="3" id="KW-1185">Reference proteome</keyword>
<organism evidence="2 3">
    <name type="scientific">Phytophthora fragariaefolia</name>
    <dbReference type="NCBI Taxonomy" id="1490495"/>
    <lineage>
        <taxon>Eukaryota</taxon>
        <taxon>Sar</taxon>
        <taxon>Stramenopiles</taxon>
        <taxon>Oomycota</taxon>
        <taxon>Peronosporomycetes</taxon>
        <taxon>Peronosporales</taxon>
        <taxon>Peronosporaceae</taxon>
        <taxon>Phytophthora</taxon>
    </lineage>
</organism>
<name>A0A9W6WSY6_9STRA</name>
<accession>A0A9W6WSY6</accession>
<feature type="region of interest" description="Disordered" evidence="1">
    <location>
        <begin position="561"/>
        <end position="587"/>
    </location>
</feature>
<proteinExistence type="predicted"/>
<feature type="compositionally biased region" description="Low complexity" evidence="1">
    <location>
        <begin position="121"/>
        <end position="138"/>
    </location>
</feature>
<dbReference type="Proteomes" id="UP001165121">
    <property type="component" value="Unassembled WGS sequence"/>
</dbReference>
<comment type="caution">
    <text evidence="2">The sequence shown here is derived from an EMBL/GenBank/DDBJ whole genome shotgun (WGS) entry which is preliminary data.</text>
</comment>
<reference evidence="2" key="1">
    <citation type="submission" date="2023-04" db="EMBL/GenBank/DDBJ databases">
        <title>Phytophthora fragariaefolia NBRC 109709.</title>
        <authorList>
            <person name="Ichikawa N."/>
            <person name="Sato H."/>
            <person name="Tonouchi N."/>
        </authorList>
    </citation>
    <scope>NUCLEOTIDE SEQUENCE</scope>
    <source>
        <strain evidence="2">NBRC 109709</strain>
    </source>
</reference>
<evidence type="ECO:0000313" key="3">
    <source>
        <dbReference type="Proteomes" id="UP001165121"/>
    </source>
</evidence>
<feature type="compositionally biased region" description="Basic and acidic residues" evidence="1">
    <location>
        <begin position="27"/>
        <end position="37"/>
    </location>
</feature>
<dbReference type="AlphaFoldDB" id="A0A9W6WSY6"/>
<feature type="region of interest" description="Disordered" evidence="1">
    <location>
        <begin position="107"/>
        <end position="140"/>
    </location>
</feature>
<gene>
    <name evidence="2" type="ORF">Pfra01_000080500</name>
</gene>
<feature type="compositionally biased region" description="Basic and acidic residues" evidence="1">
    <location>
        <begin position="570"/>
        <end position="584"/>
    </location>
</feature>
<protein>
    <submittedName>
        <fullName evidence="2">Unnamed protein product</fullName>
    </submittedName>
</protein>